<accession>A0A1H9T0Z2</accession>
<dbReference type="AlphaFoldDB" id="A0A1H9T0Z2"/>
<dbReference type="STRING" id="142588.SAMN04488559_11052"/>
<dbReference type="InterPro" id="IPR007358">
    <property type="entry name" value="Nucleoid_associated_NdpA"/>
</dbReference>
<keyword evidence="2" id="KW-1185">Reference proteome</keyword>
<evidence type="ECO:0008006" key="3">
    <source>
        <dbReference type="Google" id="ProtNLM"/>
    </source>
</evidence>
<proteinExistence type="predicted"/>
<name>A0A1H9T0Z2_9LACT</name>
<reference evidence="1 2" key="1">
    <citation type="submission" date="2016-10" db="EMBL/GenBank/DDBJ databases">
        <authorList>
            <person name="de Groot N.N."/>
        </authorList>
    </citation>
    <scope>NUCLEOTIDE SEQUENCE [LARGE SCALE GENOMIC DNA]</scope>
    <source>
        <strain evidence="1 2">DSM 13760</strain>
    </source>
</reference>
<dbReference type="RefSeq" id="WP_177165727.1">
    <property type="nucleotide sequence ID" value="NZ_FOHA01000010.1"/>
</dbReference>
<dbReference type="Pfam" id="PF04245">
    <property type="entry name" value="NA37"/>
    <property type="match status" value="1"/>
</dbReference>
<organism evidence="1 2">
    <name type="scientific">Isobaculum melis</name>
    <dbReference type="NCBI Taxonomy" id="142588"/>
    <lineage>
        <taxon>Bacteria</taxon>
        <taxon>Bacillati</taxon>
        <taxon>Bacillota</taxon>
        <taxon>Bacilli</taxon>
        <taxon>Lactobacillales</taxon>
        <taxon>Carnobacteriaceae</taxon>
        <taxon>Isobaculum</taxon>
    </lineage>
</organism>
<dbReference type="EMBL" id="FOHA01000010">
    <property type="protein sequence ID" value="SER90920.1"/>
    <property type="molecule type" value="Genomic_DNA"/>
</dbReference>
<dbReference type="GO" id="GO:0009295">
    <property type="term" value="C:nucleoid"/>
    <property type="evidence" value="ECO:0007669"/>
    <property type="project" value="InterPro"/>
</dbReference>
<evidence type="ECO:0000313" key="2">
    <source>
        <dbReference type="Proteomes" id="UP000198948"/>
    </source>
</evidence>
<protein>
    <recommendedName>
        <fullName evidence="3">Nucleoid-associated protein</fullName>
    </recommendedName>
</protein>
<sequence>MEIQQAILHILDKEADSLICSQKELDFSNGAVNEYVTKLVSKLGSGDIKEAFLDEQNQVMQLLNSSELNFIEKSSELAKQLFDMITHGEEVPGGDLLIFSGVDNTSNALIGMIKLNYKEQFTHFLDYDEEALANKIIVNKTILPSKTQRVDEGVIIDTATGNCQIVEKKYLFEGEKISYFSEKFLKTTPAPSAVENMKVVKKAIRKVSGKYNTDEYISLSHTQKAVYESVEETGNVDVMQIAEAVFEENISAKNDYLAIVQEAGIEEKIPVDPIKYEKKYSKQKFKLDNGIELTIPIDIYQNKDLVEFINNPDGTISVMIKNVDSIKNKFSI</sequence>
<gene>
    <name evidence="1" type="ORF">SAMN04488559_11052</name>
</gene>
<dbReference type="Proteomes" id="UP000198948">
    <property type="component" value="Unassembled WGS sequence"/>
</dbReference>
<evidence type="ECO:0000313" key="1">
    <source>
        <dbReference type="EMBL" id="SER90920.1"/>
    </source>
</evidence>